<keyword evidence="1" id="KW-0456">Lyase</keyword>
<dbReference type="InterPro" id="IPR032465">
    <property type="entry name" value="ACMSD"/>
</dbReference>
<dbReference type="EMBL" id="QEKH01000012">
    <property type="protein sequence ID" value="PVY42044.1"/>
    <property type="molecule type" value="Genomic_DNA"/>
</dbReference>
<accession>A0A2U1B029</accession>
<dbReference type="AlphaFoldDB" id="A0A2U1B029"/>
<protein>
    <recommendedName>
        <fullName evidence="2">Amidohydrolase-related domain-containing protein</fullName>
    </recommendedName>
</protein>
<dbReference type="InterPro" id="IPR032466">
    <property type="entry name" value="Metal_Hydrolase"/>
</dbReference>
<dbReference type="Gene3D" id="3.20.20.140">
    <property type="entry name" value="Metal-dependent hydrolases"/>
    <property type="match status" value="1"/>
</dbReference>
<dbReference type="CDD" id="cd01292">
    <property type="entry name" value="metallo-dependent_hydrolases"/>
    <property type="match status" value="1"/>
</dbReference>
<evidence type="ECO:0000313" key="4">
    <source>
        <dbReference type="Proteomes" id="UP000245959"/>
    </source>
</evidence>
<dbReference type="SUPFAM" id="SSF51556">
    <property type="entry name" value="Metallo-dependent hydrolases"/>
    <property type="match status" value="1"/>
</dbReference>
<dbReference type="InterPro" id="IPR006680">
    <property type="entry name" value="Amidohydro-rel"/>
</dbReference>
<dbReference type="Pfam" id="PF04909">
    <property type="entry name" value="Amidohydro_2"/>
    <property type="match status" value="1"/>
</dbReference>
<dbReference type="Proteomes" id="UP000245959">
    <property type="component" value="Unassembled WGS sequence"/>
</dbReference>
<name>A0A2U1B029_9BACT</name>
<dbReference type="PANTHER" id="PTHR21240">
    <property type="entry name" value="2-AMINO-3-CARBOXYLMUCONATE-6-SEMIALDEHYDE DECARBOXYLASE"/>
    <property type="match status" value="1"/>
</dbReference>
<dbReference type="GO" id="GO:0016787">
    <property type="term" value="F:hydrolase activity"/>
    <property type="evidence" value="ECO:0007669"/>
    <property type="project" value="InterPro"/>
</dbReference>
<dbReference type="RefSeq" id="WP_116883884.1">
    <property type="nucleotide sequence ID" value="NZ_CAJKCJ010000038.1"/>
</dbReference>
<evidence type="ECO:0000256" key="1">
    <source>
        <dbReference type="ARBA" id="ARBA00023239"/>
    </source>
</evidence>
<keyword evidence="4" id="KW-1185">Reference proteome</keyword>
<gene>
    <name evidence="3" type="ORF">C8D82_11241</name>
</gene>
<evidence type="ECO:0000313" key="3">
    <source>
        <dbReference type="EMBL" id="PVY42044.1"/>
    </source>
</evidence>
<dbReference type="PANTHER" id="PTHR21240:SF19">
    <property type="entry name" value="CATALYTIC_ HYDROLASE"/>
    <property type="match status" value="1"/>
</dbReference>
<evidence type="ECO:0000259" key="2">
    <source>
        <dbReference type="Pfam" id="PF04909"/>
    </source>
</evidence>
<dbReference type="GeneID" id="78295191"/>
<proteinExistence type="predicted"/>
<comment type="caution">
    <text evidence="3">The sequence shown here is derived from an EMBL/GenBank/DDBJ whole genome shotgun (WGS) entry which is preliminary data.</text>
</comment>
<organism evidence="3 4">
    <name type="scientific">Victivallis vadensis</name>
    <dbReference type="NCBI Taxonomy" id="172901"/>
    <lineage>
        <taxon>Bacteria</taxon>
        <taxon>Pseudomonadati</taxon>
        <taxon>Lentisphaerota</taxon>
        <taxon>Lentisphaeria</taxon>
        <taxon>Victivallales</taxon>
        <taxon>Victivallaceae</taxon>
        <taxon>Victivallis</taxon>
    </lineage>
</organism>
<sequence length="291" mass="32962">MKIIDAHLHFSKFDGFDERAREAGHINSAEHLLAEFDRLGIEAAVAMGAGRGGSPEGECLPMTVNLAGPFDPVRYGQPRRIAYCAGVESDVLNKANQKRSVALFEERLRDPHCVGIKMYPGYNRRYLNDPLHYPLYELAEHYDVPVAIHTGDTATANALVKYSHPLTVDEVAVNFPRVRFVMAHYGNPWVIDATEVAAKNPNVFIDLSGLAVGNFDPEWFWNDYSGYLQHLKTWMNYLSDYGKFMYGTDWPLVNLEAYLTVLRRLVPEKAHNLVFRENALRIYSKLNALLA</sequence>
<feature type="domain" description="Amidohydrolase-related" evidence="2">
    <location>
        <begin position="98"/>
        <end position="283"/>
    </location>
</feature>
<reference evidence="3 4" key="1">
    <citation type="submission" date="2018-04" db="EMBL/GenBank/DDBJ databases">
        <title>Genomic Encyclopedia of Type Strains, Phase IV (KMG-IV): sequencing the most valuable type-strain genomes for metagenomic binning, comparative biology and taxonomic classification.</title>
        <authorList>
            <person name="Goeker M."/>
        </authorList>
    </citation>
    <scope>NUCLEOTIDE SEQUENCE [LARGE SCALE GENOMIC DNA]</scope>
    <source>
        <strain evidence="3 4">DSM 14823</strain>
    </source>
</reference>
<dbReference type="GO" id="GO:0016831">
    <property type="term" value="F:carboxy-lyase activity"/>
    <property type="evidence" value="ECO:0007669"/>
    <property type="project" value="InterPro"/>
</dbReference>